<organism evidence="12 13">
    <name type="scientific">Plakobranchus ocellatus</name>
    <dbReference type="NCBI Taxonomy" id="259542"/>
    <lineage>
        <taxon>Eukaryota</taxon>
        <taxon>Metazoa</taxon>
        <taxon>Spiralia</taxon>
        <taxon>Lophotrochozoa</taxon>
        <taxon>Mollusca</taxon>
        <taxon>Gastropoda</taxon>
        <taxon>Heterobranchia</taxon>
        <taxon>Euthyneura</taxon>
        <taxon>Panpulmonata</taxon>
        <taxon>Sacoglossa</taxon>
        <taxon>Placobranchoidea</taxon>
        <taxon>Plakobranchidae</taxon>
        <taxon>Plakobranchus</taxon>
    </lineage>
</organism>
<dbReference type="Pfam" id="PF00001">
    <property type="entry name" value="7tm_1"/>
    <property type="match status" value="1"/>
</dbReference>
<evidence type="ECO:0000256" key="2">
    <source>
        <dbReference type="ARBA" id="ARBA00022692"/>
    </source>
</evidence>
<dbReference type="SUPFAM" id="SSF81321">
    <property type="entry name" value="Family A G protein-coupled receptor-like"/>
    <property type="match status" value="1"/>
</dbReference>
<keyword evidence="13" id="KW-1185">Reference proteome</keyword>
<dbReference type="InterPro" id="IPR000276">
    <property type="entry name" value="GPCR_Rhodpsn"/>
</dbReference>
<evidence type="ECO:0000256" key="6">
    <source>
        <dbReference type="ARBA" id="ARBA00023170"/>
    </source>
</evidence>
<comment type="caution">
    <text evidence="12">The sequence shown here is derived from an EMBL/GenBank/DDBJ whole genome shotgun (WGS) entry which is preliminary data.</text>
</comment>
<evidence type="ECO:0000256" key="1">
    <source>
        <dbReference type="ARBA" id="ARBA00004141"/>
    </source>
</evidence>
<feature type="domain" description="G-protein coupled receptors family 1 profile" evidence="11">
    <location>
        <begin position="115"/>
        <end position="403"/>
    </location>
</feature>
<dbReference type="GO" id="GO:0004930">
    <property type="term" value="F:G protein-coupled receptor activity"/>
    <property type="evidence" value="ECO:0007669"/>
    <property type="project" value="UniProtKB-KW"/>
</dbReference>
<dbReference type="EMBL" id="BLXT01005577">
    <property type="protein sequence ID" value="GFO24008.1"/>
    <property type="molecule type" value="Genomic_DNA"/>
</dbReference>
<dbReference type="PANTHER" id="PTHR24243:SF230">
    <property type="entry name" value="G-PROTEIN COUPLED RECEPTORS FAMILY 1 PROFILE DOMAIN-CONTAINING PROTEIN"/>
    <property type="match status" value="1"/>
</dbReference>
<name>A0AAV4BWK4_9GAST</name>
<dbReference type="PROSITE" id="PS50262">
    <property type="entry name" value="G_PROTEIN_RECEP_F1_2"/>
    <property type="match status" value="1"/>
</dbReference>
<sequence>MVSSCYNDLHYFVAVRSDITKWKQRVVCRPQASCTSVFAEPWSAHCTRNICDLYPSNYSKLYKTRYECSFLTINLTTCSSVQSFDEVDTIRFICCTTDIIWDVGFWFALVAGLVGNGLAIFTIASLPKSTSTFYVGLLAVSDILALCVRGTVIILTEEGLMTTVPEYANLIGMFFDFCPSYSNWLLVLICLERFLTVRFPLQKRSILTLRRAQLSALVLALALLLAYSLALSTLNYSTPDVFGVKNMLYAVLPLGLVFTIIVLISCQLRHVQRSRKKIMRSHSSPRSLLASTPSTTLVPASRQNSIANVAPGTPASHMVVPPQRSPTTLQDIARLENSITVMMLVAAVCFFLLTMPYCVVLYAYKDSTRAWANAPISRARWYLLRNVSLLLTLLNLSVNFILYFLSAKKFRSQLYRVLTPKSLSARGWNMTGPGCTANYNYNNNNSQNNSAFACRAMPLGGDSETSADNILLRCMIKAMSSNSGAASTVAAAAAAAAADVDQSADSAAASDPAAMTIIDNFDTSDEESRKPTDPCSSSDLDRCKDSERSELLTGNSVISPCVSQNEGRRTSICNSSGPGTAGTAPTQDQQLVMTTVVEIPGHSGTQL</sequence>
<accession>A0AAV4BWK4</accession>
<dbReference type="GO" id="GO:0005886">
    <property type="term" value="C:plasma membrane"/>
    <property type="evidence" value="ECO:0007669"/>
    <property type="project" value="TreeGrafter"/>
</dbReference>
<keyword evidence="6 8" id="KW-0675">Receptor</keyword>
<evidence type="ECO:0000256" key="4">
    <source>
        <dbReference type="ARBA" id="ARBA00023040"/>
    </source>
</evidence>
<evidence type="ECO:0000256" key="3">
    <source>
        <dbReference type="ARBA" id="ARBA00022989"/>
    </source>
</evidence>
<feature type="region of interest" description="Disordered" evidence="9">
    <location>
        <begin position="567"/>
        <end position="586"/>
    </location>
</feature>
<feature type="transmembrane region" description="Helical" evidence="10">
    <location>
        <begin position="167"/>
        <end position="191"/>
    </location>
</feature>
<evidence type="ECO:0000256" key="8">
    <source>
        <dbReference type="RuleBase" id="RU000688"/>
    </source>
</evidence>
<dbReference type="CDD" id="cd00637">
    <property type="entry name" value="7tm_classA_rhodopsin-like"/>
    <property type="match status" value="1"/>
</dbReference>
<dbReference type="Proteomes" id="UP000735302">
    <property type="component" value="Unassembled WGS sequence"/>
</dbReference>
<comment type="subcellular location">
    <subcellularLocation>
        <location evidence="1">Membrane</location>
        <topology evidence="1">Multi-pass membrane protein</topology>
    </subcellularLocation>
</comment>
<gene>
    <name evidence="12" type="ORF">PoB_005051300</name>
</gene>
<keyword evidence="2 8" id="KW-0812">Transmembrane</keyword>
<evidence type="ECO:0000256" key="5">
    <source>
        <dbReference type="ARBA" id="ARBA00023136"/>
    </source>
</evidence>
<dbReference type="InterPro" id="IPR017452">
    <property type="entry name" value="GPCR_Rhodpsn_7TM"/>
</dbReference>
<evidence type="ECO:0000313" key="12">
    <source>
        <dbReference type="EMBL" id="GFO24008.1"/>
    </source>
</evidence>
<keyword evidence="3 10" id="KW-1133">Transmembrane helix</keyword>
<keyword evidence="4 8" id="KW-0297">G-protein coupled receptor</keyword>
<feature type="transmembrane region" description="Helical" evidence="10">
    <location>
        <begin position="250"/>
        <end position="271"/>
    </location>
</feature>
<dbReference type="AlphaFoldDB" id="A0AAV4BWK4"/>
<protein>
    <submittedName>
        <fullName evidence="12">Thyrotropin-releasing hormone receptor-like protein</fullName>
    </submittedName>
</protein>
<keyword evidence="7 8" id="KW-0807">Transducer</keyword>
<dbReference type="Gene3D" id="1.20.1070.10">
    <property type="entry name" value="Rhodopsin 7-helix transmembrane proteins"/>
    <property type="match status" value="1"/>
</dbReference>
<evidence type="ECO:0000259" key="11">
    <source>
        <dbReference type="PROSITE" id="PS50262"/>
    </source>
</evidence>
<evidence type="ECO:0000256" key="9">
    <source>
        <dbReference type="SAM" id="MobiDB-lite"/>
    </source>
</evidence>
<evidence type="ECO:0000313" key="13">
    <source>
        <dbReference type="Proteomes" id="UP000735302"/>
    </source>
</evidence>
<dbReference type="PROSITE" id="PS00237">
    <property type="entry name" value="G_PROTEIN_RECEP_F1_1"/>
    <property type="match status" value="1"/>
</dbReference>
<comment type="similarity">
    <text evidence="8">Belongs to the G-protein coupled receptor 1 family.</text>
</comment>
<keyword evidence="5 10" id="KW-0472">Membrane</keyword>
<proteinExistence type="inferred from homology"/>
<evidence type="ECO:0000256" key="10">
    <source>
        <dbReference type="SAM" id="Phobius"/>
    </source>
</evidence>
<feature type="region of interest" description="Disordered" evidence="9">
    <location>
        <begin position="520"/>
        <end position="543"/>
    </location>
</feature>
<feature type="transmembrane region" description="Helical" evidence="10">
    <location>
        <begin position="341"/>
        <end position="364"/>
    </location>
</feature>
<feature type="transmembrane region" description="Helical" evidence="10">
    <location>
        <begin position="133"/>
        <end position="155"/>
    </location>
</feature>
<evidence type="ECO:0000256" key="7">
    <source>
        <dbReference type="ARBA" id="ARBA00023224"/>
    </source>
</evidence>
<dbReference type="PANTHER" id="PTHR24243">
    <property type="entry name" value="G-PROTEIN COUPLED RECEPTOR"/>
    <property type="match status" value="1"/>
</dbReference>
<feature type="transmembrane region" description="Helical" evidence="10">
    <location>
        <begin position="384"/>
        <end position="405"/>
    </location>
</feature>
<feature type="transmembrane region" description="Helical" evidence="10">
    <location>
        <begin position="212"/>
        <end position="230"/>
    </location>
</feature>
<feature type="transmembrane region" description="Helical" evidence="10">
    <location>
        <begin position="103"/>
        <end position="126"/>
    </location>
</feature>
<dbReference type="PRINTS" id="PR00237">
    <property type="entry name" value="GPCRRHODOPSN"/>
</dbReference>
<reference evidence="12 13" key="1">
    <citation type="journal article" date="2021" name="Elife">
        <title>Chloroplast acquisition without the gene transfer in kleptoplastic sea slugs, Plakobranchus ocellatus.</title>
        <authorList>
            <person name="Maeda T."/>
            <person name="Takahashi S."/>
            <person name="Yoshida T."/>
            <person name="Shimamura S."/>
            <person name="Takaki Y."/>
            <person name="Nagai Y."/>
            <person name="Toyoda A."/>
            <person name="Suzuki Y."/>
            <person name="Arimoto A."/>
            <person name="Ishii H."/>
            <person name="Satoh N."/>
            <person name="Nishiyama T."/>
            <person name="Hasebe M."/>
            <person name="Maruyama T."/>
            <person name="Minagawa J."/>
            <person name="Obokata J."/>
            <person name="Shigenobu S."/>
        </authorList>
    </citation>
    <scope>NUCLEOTIDE SEQUENCE [LARGE SCALE GENOMIC DNA]</scope>
</reference>